<dbReference type="InParanoid" id="Q23JT8"/>
<feature type="domain" description="EGF-like" evidence="3">
    <location>
        <begin position="347"/>
        <end position="393"/>
    </location>
</feature>
<gene>
    <name evidence="4" type="ORF">TTHERM_00860500</name>
</gene>
<accession>Q23JT8</accession>
<feature type="domain" description="EGF-like" evidence="3">
    <location>
        <begin position="195"/>
        <end position="225"/>
    </location>
</feature>
<name>Q23JT8_TETTS</name>
<dbReference type="InterPro" id="IPR002859">
    <property type="entry name" value="PKD/REJ-like"/>
</dbReference>
<dbReference type="SMART" id="SM00181">
    <property type="entry name" value="EGF"/>
    <property type="match status" value="5"/>
</dbReference>
<dbReference type="InterPro" id="IPR009030">
    <property type="entry name" value="Growth_fac_rcpt_cys_sf"/>
</dbReference>
<keyword evidence="1" id="KW-1133">Transmembrane helix</keyword>
<dbReference type="SMART" id="SM00261">
    <property type="entry name" value="FU"/>
    <property type="match status" value="5"/>
</dbReference>
<dbReference type="RefSeq" id="XP_001017017.2">
    <property type="nucleotide sequence ID" value="XM_001017017.2"/>
</dbReference>
<feature type="chain" id="PRO_5012407053" evidence="2">
    <location>
        <begin position="16"/>
        <end position="1709"/>
    </location>
</feature>
<dbReference type="Proteomes" id="UP000009168">
    <property type="component" value="Unassembled WGS sequence"/>
</dbReference>
<dbReference type="InterPro" id="IPR000742">
    <property type="entry name" value="EGF"/>
</dbReference>
<dbReference type="KEGG" id="tet:TTHERM_00860500"/>
<evidence type="ECO:0000259" key="3">
    <source>
        <dbReference type="SMART" id="SM00181"/>
    </source>
</evidence>
<dbReference type="SUPFAM" id="SSF57184">
    <property type="entry name" value="Growth factor receptor domain"/>
    <property type="match status" value="2"/>
</dbReference>
<dbReference type="OrthoDB" id="664115at2759"/>
<keyword evidence="1" id="KW-0472">Membrane</keyword>
<protein>
    <submittedName>
        <fullName evidence="4">REJ domain protein</fullName>
    </submittedName>
</protein>
<feature type="signal peptide" evidence="2">
    <location>
        <begin position="1"/>
        <end position="15"/>
    </location>
</feature>
<dbReference type="PANTHER" id="PTHR15332:SF175">
    <property type="entry name" value="PROPROTEIN CONVERTASE SUBTILISIN_KEXIN TYPE 5-LIKE"/>
    <property type="match status" value="1"/>
</dbReference>
<dbReference type="EMBL" id="GG662682">
    <property type="protein sequence ID" value="EAR96772.2"/>
    <property type="molecule type" value="Genomic_DNA"/>
</dbReference>
<feature type="transmembrane region" description="Helical" evidence="1">
    <location>
        <begin position="1500"/>
        <end position="1522"/>
    </location>
</feature>
<proteinExistence type="predicted"/>
<dbReference type="InterPro" id="IPR006212">
    <property type="entry name" value="Furin_repeat"/>
</dbReference>
<reference evidence="5" key="1">
    <citation type="journal article" date="2006" name="PLoS Biol.">
        <title>Macronuclear genome sequence of the ciliate Tetrahymena thermophila, a model eukaryote.</title>
        <authorList>
            <person name="Eisen J.A."/>
            <person name="Coyne R.S."/>
            <person name="Wu M."/>
            <person name="Wu D."/>
            <person name="Thiagarajan M."/>
            <person name="Wortman J.R."/>
            <person name="Badger J.H."/>
            <person name="Ren Q."/>
            <person name="Amedeo P."/>
            <person name="Jones K.M."/>
            <person name="Tallon L.J."/>
            <person name="Delcher A.L."/>
            <person name="Salzberg S.L."/>
            <person name="Silva J.C."/>
            <person name="Haas B.J."/>
            <person name="Majoros W.H."/>
            <person name="Farzad M."/>
            <person name="Carlton J.M."/>
            <person name="Smith R.K. Jr."/>
            <person name="Garg J."/>
            <person name="Pearlman R.E."/>
            <person name="Karrer K.M."/>
            <person name="Sun L."/>
            <person name="Manning G."/>
            <person name="Elde N.C."/>
            <person name="Turkewitz A.P."/>
            <person name="Asai D.J."/>
            <person name="Wilkes D.E."/>
            <person name="Wang Y."/>
            <person name="Cai H."/>
            <person name="Collins K."/>
            <person name="Stewart B.A."/>
            <person name="Lee S.R."/>
            <person name="Wilamowska K."/>
            <person name="Weinberg Z."/>
            <person name="Ruzzo W.L."/>
            <person name="Wloga D."/>
            <person name="Gaertig J."/>
            <person name="Frankel J."/>
            <person name="Tsao C.-C."/>
            <person name="Gorovsky M.A."/>
            <person name="Keeling P.J."/>
            <person name="Waller R.F."/>
            <person name="Patron N.J."/>
            <person name="Cherry J.M."/>
            <person name="Stover N.A."/>
            <person name="Krieger C.J."/>
            <person name="del Toro C."/>
            <person name="Ryder H.F."/>
            <person name="Williamson S.C."/>
            <person name="Barbeau R.A."/>
            <person name="Hamilton E.P."/>
            <person name="Orias E."/>
        </authorList>
    </citation>
    <scope>NUCLEOTIDE SEQUENCE [LARGE SCALE GENOMIC DNA]</scope>
    <source>
        <strain evidence="5">SB210</strain>
    </source>
</reference>
<dbReference type="Gene3D" id="2.10.220.10">
    <property type="entry name" value="Hormone Receptor, Insulin-like Growth Factor Receptor 1, Chain A, domain 2"/>
    <property type="match status" value="2"/>
</dbReference>
<keyword evidence="2" id="KW-0732">Signal</keyword>
<dbReference type="HOGENOM" id="CLU_001625_2_0_1"/>
<keyword evidence="1" id="KW-0812">Transmembrane</keyword>
<keyword evidence="5" id="KW-1185">Reference proteome</keyword>
<evidence type="ECO:0000313" key="4">
    <source>
        <dbReference type="EMBL" id="EAR96772.2"/>
    </source>
</evidence>
<dbReference type="eggNOG" id="KOG3525">
    <property type="taxonomic scope" value="Eukaryota"/>
</dbReference>
<sequence length="1709" mass="193495">MMLIYFFTLLWVTLAQDCSLLLSLPKPANTQGYECLISTSTTFDDTYLQNNWRFQSATINHQISSAQTLVRQPCANLIQPTKQVKNSIGIAIDKTVSAQYLTAIYISYDVYFQQIPAYFYFEASWFGSYYYNVNYTSSNFTLSNIQQDSCSPSYYYKSFFENITYIPKFPKSVSTSFLLALYSSYNTYMMNSISNCPVGCANTCTTTGQCSVCSSGYNPVGNKCVIQCQPSQYRVYDSVSTKQTCLPCMANCNSCSDNITCSSCATGYTYAFVKGQNQCYPSCKQPAQYIDPNGVCQNCIQNCSQCSQANTCDVCQQNYMKTMQNTCLCQGYVSNNQCLSCYDYCQTCTDGQNTSCLSCISNYYPVMNSQNQLQFECLQICPNNYQLINNTCQLCNQIIYNSCFNCPNTCRSCSFSSLQNNQCLDCNDGMQMDPSTKLCQCKLDPRNLDFYYCSFNKIAVVQATFSSTTPTLTLEFGINLVSQADLKCSQIFAASTLSLLGSSSCSISSSQVIVYLSQDAQIMVNDTISLTTSSQVLLFQKAPLPIDTIYLISVVQESIPHQVNVKYSQIINSCNDITFQIQKLQNDAGRGFLFLEWKLAQPQSFDQQTLQNLNSILQNANAQKNYTLVIPKYVVPANTNITIQLYYMLKVYSTDTLSFTTFNQKGKQIAVNSIQNQYPPLYRYLDLIIQFQFNSFECDQTGLQLSQDIYDIEITSQSLPSLNNNWMKFNQQVLKFEIQPYSVPFNSSLDIQLFIYLDSNKNVNTTYQLSIPYKISNLQTMILNGAKMLADYKSDITISGSVRDLEVQDPKSPQGINLSWYCYSIGSDMGDNQCYTYLKSVYDVPQNVLSFNISSGTFNPYQVLQFTLSGSKDKRITNATLLIILAEINLPPLLVQFDDPSQIDQVNINEDISATLVYGSNVPSDILTYAGAILYNNQVVGVIKFDFYKVKFRIWDYFSNINIANPVVQVRFTVYNPANIMPSLSVTNFNINIPPQNCVLSISPQSGFTLTTKFVIQFTGCSSPNNPLTYQFFYYNQNSDLKQEIQIPQNILRRQFQDQNTINQVTTYLPSGNIVILGQAMDSYLAVYNTTLQVSVSPFQGSEQNLLDLLDESLSEQNTDLQTSQIIKNLCVIGEELAKNNTLYYLDSISQRKLLLISAIIKMTNLLPSSSFLSTFSNKIIANLQLSLSSQYQQQNQNILNQVNLVLQKQKQLIATNNLNNKLQNNNDIILQNLVDSFKILNSTTLTISQTLQQISNNNGNRLLSMQDEITYKNTIESLRALASSFPQDILQQQMNISDQIGNLLNNITLPNQGPLQLEGNLISINTEQITAKNLQNYYYMQNKPLKNDSSIYNVVITNYSSNPFIKTPGFQSYIAQIENSTPGIQISLNSVVKPLVQSIDNTPSPNLNNSLELQFSNIKQSKYNLTCLQQQSDQSWLQSQCYLINSTEIGSYTCICKDQRPTTVTEDLRELLINKNLQTAFGSQGIKNISNFTTFYEYAVFWVLSSVTLIQIGLCIFGYLLDQKNQFSSIISGSMSTVSPISLANIIKTEQNITDEQQQLKMNQLKQQSLQFQQTNSIQDQFQPKSQSQRGIQSNINLKRPEQNFQGESKLIIQQNQEIYFERNNDKQQNFQGENDNQSIQSIYLNQQDQKEVQKIDQSDEILQKNKDKQINTSNTNQRIKEYTKASSSLNMEKNPHFSLIQQHLLRT</sequence>
<dbReference type="CDD" id="cd00064">
    <property type="entry name" value="FU"/>
    <property type="match status" value="3"/>
</dbReference>
<feature type="domain" description="EGF-like" evidence="3">
    <location>
        <begin position="394"/>
        <end position="440"/>
    </location>
</feature>
<evidence type="ECO:0000313" key="5">
    <source>
        <dbReference type="Proteomes" id="UP000009168"/>
    </source>
</evidence>
<dbReference type="Pfam" id="PF02010">
    <property type="entry name" value="REJ"/>
    <property type="match status" value="1"/>
</dbReference>
<dbReference type="PANTHER" id="PTHR15332">
    <property type="entry name" value="PROPROTEIN CONVERTASE SUBTILISIN_KEXIN TYPE 5-LIKE"/>
    <property type="match status" value="1"/>
</dbReference>
<evidence type="ECO:0000256" key="1">
    <source>
        <dbReference type="SAM" id="Phobius"/>
    </source>
</evidence>
<organism evidence="4 5">
    <name type="scientific">Tetrahymena thermophila (strain SB210)</name>
    <dbReference type="NCBI Taxonomy" id="312017"/>
    <lineage>
        <taxon>Eukaryota</taxon>
        <taxon>Sar</taxon>
        <taxon>Alveolata</taxon>
        <taxon>Ciliophora</taxon>
        <taxon>Intramacronucleata</taxon>
        <taxon>Oligohymenophorea</taxon>
        <taxon>Hymenostomatida</taxon>
        <taxon>Tetrahymenina</taxon>
        <taxon>Tetrahymenidae</taxon>
        <taxon>Tetrahymena</taxon>
    </lineage>
</organism>
<feature type="domain" description="EGF-like" evidence="3">
    <location>
        <begin position="247"/>
        <end position="280"/>
    </location>
</feature>
<feature type="domain" description="EGF-like" evidence="3">
    <location>
        <begin position="298"/>
        <end position="328"/>
    </location>
</feature>
<dbReference type="GeneID" id="7838065"/>
<evidence type="ECO:0000256" key="2">
    <source>
        <dbReference type="SAM" id="SignalP"/>
    </source>
</evidence>